<evidence type="ECO:0000256" key="2">
    <source>
        <dbReference type="ARBA" id="ARBA00023043"/>
    </source>
</evidence>
<keyword evidence="5" id="KW-1185">Reference proteome</keyword>
<protein>
    <submittedName>
        <fullName evidence="4">Ankyrin repeat protein</fullName>
    </submittedName>
</protein>
<reference evidence="4 5" key="1">
    <citation type="submission" date="2019-02" db="EMBL/GenBank/DDBJ databases">
        <title>Sequencing the genomes of 1000 actinobacteria strains.</title>
        <authorList>
            <person name="Klenk H.-P."/>
        </authorList>
    </citation>
    <scope>NUCLEOTIDE SEQUENCE [LARGE SCALE GENOMIC DNA]</scope>
    <source>
        <strain evidence="4 5">DSM 45779</strain>
    </source>
</reference>
<evidence type="ECO:0000256" key="1">
    <source>
        <dbReference type="ARBA" id="ARBA00022737"/>
    </source>
</evidence>
<dbReference type="InterPro" id="IPR050745">
    <property type="entry name" value="Multifunctional_regulatory"/>
</dbReference>
<comment type="caution">
    <text evidence="4">The sequence shown here is derived from an EMBL/GenBank/DDBJ whole genome shotgun (WGS) entry which is preliminary data.</text>
</comment>
<keyword evidence="2 3" id="KW-0040">ANK repeat</keyword>
<dbReference type="Gene3D" id="1.25.40.20">
    <property type="entry name" value="Ankyrin repeat-containing domain"/>
    <property type="match status" value="1"/>
</dbReference>
<dbReference type="SMART" id="SM00248">
    <property type="entry name" value="ANK"/>
    <property type="match status" value="4"/>
</dbReference>
<gene>
    <name evidence="4" type="ORF">EV383_1686</name>
</gene>
<dbReference type="SUPFAM" id="SSF48403">
    <property type="entry name" value="Ankyrin repeat"/>
    <property type="match status" value="1"/>
</dbReference>
<dbReference type="InterPro" id="IPR002110">
    <property type="entry name" value="Ankyrin_rpt"/>
</dbReference>
<keyword evidence="1" id="KW-0677">Repeat</keyword>
<feature type="repeat" description="ANK" evidence="3">
    <location>
        <begin position="89"/>
        <end position="121"/>
    </location>
</feature>
<dbReference type="PROSITE" id="PS50297">
    <property type="entry name" value="ANK_REP_REGION"/>
    <property type="match status" value="1"/>
</dbReference>
<dbReference type="PANTHER" id="PTHR24189">
    <property type="entry name" value="MYOTROPHIN"/>
    <property type="match status" value="1"/>
</dbReference>
<dbReference type="AlphaFoldDB" id="A0A4V2FQM1"/>
<proteinExistence type="predicted"/>
<evidence type="ECO:0000313" key="4">
    <source>
        <dbReference type="EMBL" id="RZT84830.1"/>
    </source>
</evidence>
<sequence length="248" mass="26560">MVTMNVEDELTIEVVTAIRDGDVEELRALLEECPWLANVWIDDDEPTGTARSLLHVLTDWPGHCPRGAETVAALVEAGSVVDVRFRGAHSETPLHWAASCDDVDVIDALLDAGADIEISGAILGGGSPLADACGFKQWKAAHRLIERGARTSLFDAATLGLTDRVRTVCESDPAPGADEVTAAFWGACHGGRRESAQYLLARGADPNWLPPWERTTALDAAVRDESEDLVTWLREQGALSATDIPAGP</sequence>
<dbReference type="Pfam" id="PF00023">
    <property type="entry name" value="Ank"/>
    <property type="match status" value="1"/>
</dbReference>
<dbReference type="Proteomes" id="UP000291591">
    <property type="component" value="Unassembled WGS sequence"/>
</dbReference>
<accession>A0A4V2FQM1</accession>
<evidence type="ECO:0000313" key="5">
    <source>
        <dbReference type="Proteomes" id="UP000291591"/>
    </source>
</evidence>
<name>A0A4V2FQM1_PSEST</name>
<dbReference type="PROSITE" id="PS50088">
    <property type="entry name" value="ANK_REPEAT"/>
    <property type="match status" value="1"/>
</dbReference>
<evidence type="ECO:0000256" key="3">
    <source>
        <dbReference type="PROSITE-ProRule" id="PRU00023"/>
    </source>
</evidence>
<dbReference type="InterPro" id="IPR036770">
    <property type="entry name" value="Ankyrin_rpt-contain_sf"/>
</dbReference>
<organism evidence="4 5">
    <name type="scientific">Pseudonocardia sediminis</name>
    <dbReference type="NCBI Taxonomy" id="1397368"/>
    <lineage>
        <taxon>Bacteria</taxon>
        <taxon>Bacillati</taxon>
        <taxon>Actinomycetota</taxon>
        <taxon>Actinomycetes</taxon>
        <taxon>Pseudonocardiales</taxon>
        <taxon>Pseudonocardiaceae</taxon>
        <taxon>Pseudonocardia</taxon>
    </lineage>
</organism>
<dbReference type="EMBL" id="SHKL01000001">
    <property type="protein sequence ID" value="RZT84830.1"/>
    <property type="molecule type" value="Genomic_DNA"/>
</dbReference>